<keyword evidence="9" id="KW-0822">Tryptophan biosynthesis</keyword>
<gene>
    <name evidence="17" type="primary">TRP3_1</name>
    <name evidence="17" type="ORF">IWQ60_003239</name>
</gene>
<dbReference type="FunFam" id="3.20.20.70:FF:000024">
    <property type="entry name" value="Indole-3-glycerol phosphate synthase"/>
    <property type="match status" value="1"/>
</dbReference>
<evidence type="ECO:0000259" key="16">
    <source>
        <dbReference type="Pfam" id="PF00218"/>
    </source>
</evidence>
<evidence type="ECO:0000256" key="5">
    <source>
        <dbReference type="ARBA" id="ARBA00012362"/>
    </source>
</evidence>
<feature type="domain" description="Indole-3-glycerol phosphate synthase" evidence="16">
    <location>
        <begin position="250"/>
        <end position="517"/>
    </location>
</feature>
<dbReference type="GO" id="GO:0000162">
    <property type="term" value="P:L-tryptophan biosynthetic process"/>
    <property type="evidence" value="ECO:0007669"/>
    <property type="project" value="UniProtKB-KW"/>
</dbReference>
<accession>A0A9W8E0D9</accession>
<keyword evidence="18" id="KW-1185">Reference proteome</keyword>
<dbReference type="AlphaFoldDB" id="A0A9W8E0D9"/>
<dbReference type="GO" id="GO:0005829">
    <property type="term" value="C:cytosol"/>
    <property type="evidence" value="ECO:0007669"/>
    <property type="project" value="TreeGrafter"/>
</dbReference>
<dbReference type="InterPro" id="IPR013798">
    <property type="entry name" value="Indole-3-glycerol_P_synth_dom"/>
</dbReference>
<dbReference type="EMBL" id="JANBPT010000135">
    <property type="protein sequence ID" value="KAJ1927086.1"/>
    <property type="molecule type" value="Genomic_DNA"/>
</dbReference>
<dbReference type="Proteomes" id="UP001150569">
    <property type="component" value="Unassembled WGS sequence"/>
</dbReference>
<dbReference type="NCBIfam" id="TIGR00566">
    <property type="entry name" value="trpG_papA"/>
    <property type="match status" value="1"/>
</dbReference>
<reference evidence="17" key="1">
    <citation type="submission" date="2022-07" db="EMBL/GenBank/DDBJ databases">
        <title>Phylogenomic reconstructions and comparative analyses of Kickxellomycotina fungi.</title>
        <authorList>
            <person name="Reynolds N.K."/>
            <person name="Stajich J.E."/>
            <person name="Barry K."/>
            <person name="Grigoriev I.V."/>
            <person name="Crous P."/>
            <person name="Smith M.E."/>
        </authorList>
    </citation>
    <scope>NUCLEOTIDE SEQUENCE</scope>
    <source>
        <strain evidence="17">RSA 861</strain>
    </source>
</reference>
<dbReference type="PANTHER" id="PTHR43418:SF4">
    <property type="entry name" value="MULTIFUNCTIONAL TRYPTOPHAN BIOSYNTHESIS PROTEIN"/>
    <property type="match status" value="1"/>
</dbReference>
<evidence type="ECO:0000256" key="6">
    <source>
        <dbReference type="ARBA" id="ARBA00018819"/>
    </source>
</evidence>
<dbReference type="PROSITE" id="PS51273">
    <property type="entry name" value="GATASE_TYPE_1"/>
    <property type="match status" value="1"/>
</dbReference>
<dbReference type="EC" id="4.1.1.48" evidence="5"/>
<keyword evidence="13" id="KW-0511">Multifunctional enzyme</keyword>
<dbReference type="OrthoDB" id="524799at2759"/>
<dbReference type="PRINTS" id="PR00096">
    <property type="entry name" value="GATASE"/>
</dbReference>
<comment type="catalytic activity">
    <reaction evidence="1">
        <text>1-(2-carboxyphenylamino)-1-deoxy-D-ribulose 5-phosphate + H(+) = (1S,2R)-1-C-(indol-3-yl)glycerol 3-phosphate + CO2 + H2O</text>
        <dbReference type="Rhea" id="RHEA:23476"/>
        <dbReference type="ChEBI" id="CHEBI:15377"/>
        <dbReference type="ChEBI" id="CHEBI:15378"/>
        <dbReference type="ChEBI" id="CHEBI:16526"/>
        <dbReference type="ChEBI" id="CHEBI:58613"/>
        <dbReference type="ChEBI" id="CHEBI:58866"/>
        <dbReference type="EC" id="4.1.1.48"/>
    </reaction>
</comment>
<dbReference type="InterPro" id="IPR001468">
    <property type="entry name" value="Indole-3-GlycerolPSynthase_CS"/>
</dbReference>
<evidence type="ECO:0000256" key="12">
    <source>
        <dbReference type="ARBA" id="ARBA00023239"/>
    </source>
</evidence>
<evidence type="ECO:0000256" key="8">
    <source>
        <dbReference type="ARBA" id="ARBA00022793"/>
    </source>
</evidence>
<dbReference type="SUPFAM" id="SSF51366">
    <property type="entry name" value="Ribulose-phoshate binding barrel"/>
    <property type="match status" value="1"/>
</dbReference>
<dbReference type="InterPro" id="IPR011060">
    <property type="entry name" value="RibuloseP-bd_barrel"/>
</dbReference>
<dbReference type="EC" id="4.1.3.27" evidence="4"/>
<comment type="pathway">
    <text evidence="2">Amino-acid biosynthesis; L-tryptophan biosynthesis; L-tryptophan from chorismate: step 4/5.</text>
</comment>
<dbReference type="InterPro" id="IPR006221">
    <property type="entry name" value="TrpG/PapA_dom"/>
</dbReference>
<dbReference type="Gene3D" id="3.40.50.880">
    <property type="match status" value="1"/>
</dbReference>
<comment type="caution">
    <text evidence="17">The sequence shown here is derived from an EMBL/GenBank/DDBJ whole genome shotgun (WGS) entry which is preliminary data.</text>
</comment>
<evidence type="ECO:0000256" key="13">
    <source>
        <dbReference type="ARBA" id="ARBA00023268"/>
    </source>
</evidence>
<evidence type="ECO:0000313" key="17">
    <source>
        <dbReference type="EMBL" id="KAJ1927086.1"/>
    </source>
</evidence>
<dbReference type="InterPro" id="IPR013785">
    <property type="entry name" value="Aldolase_TIM"/>
</dbReference>
<evidence type="ECO:0000256" key="1">
    <source>
        <dbReference type="ARBA" id="ARBA00001633"/>
    </source>
</evidence>
<keyword evidence="7" id="KW-0028">Amino-acid biosynthesis</keyword>
<proteinExistence type="inferred from homology"/>
<name>A0A9W8E0D9_9FUNG</name>
<keyword evidence="12" id="KW-0456">Lyase</keyword>
<dbReference type="Gene3D" id="3.20.20.70">
    <property type="entry name" value="Aldolase class I"/>
    <property type="match status" value="1"/>
</dbReference>
<evidence type="ECO:0000256" key="9">
    <source>
        <dbReference type="ARBA" id="ARBA00022822"/>
    </source>
</evidence>
<sequence>MATILIDNYDSFTWNVYQFLSVSGADVTVFRNDQTTLEHLISLNPRNIVLSPGPGSPGERTGICEKVLAHFEGKIPVLGVCLGQQLMYERYGGKVTLAGEIQHGKVSTITHDGKGLFRGLPQGLSITRYHSLAGLPQTLPDILEVNSWTANGLIMGARHRVFTVTGVQFHPESILSQEGMAMMRNFLALEGGTWAENSDVLVSSLDAPVPQYNVSTWEPHPDSAYQTIASSSALAAKTTQEAPNVKESILDKIYRQRRLDVMAAKARPGQSLADLEAQLAVAGTAPALLEIIPRIMVGQMKHGGSLSVMAEVKRASPSKGNIAIDAVAAEEGLKYAHAGAAVISVLTEPTWFKGTLDDLRSVRQAIDNLPERPAVLRKDFIFDVYQIAEARLAGADCVLLIVAMLSDAELAELMAYARRFGMEPLVEVNSVEELDRAVHVGARLVGINNRNLHTFQVDLAISSEVASKCPPGVVLAALSGISTPQDVQAYKQSGINAVLIGEALMRAEDKAQFIRDLVA</sequence>
<dbReference type="Pfam" id="PF00117">
    <property type="entry name" value="GATase"/>
    <property type="match status" value="1"/>
</dbReference>
<dbReference type="CDD" id="cd00331">
    <property type="entry name" value="IGPS"/>
    <property type="match status" value="1"/>
</dbReference>
<evidence type="ECO:0000256" key="3">
    <source>
        <dbReference type="ARBA" id="ARBA00004873"/>
    </source>
</evidence>
<evidence type="ECO:0000256" key="7">
    <source>
        <dbReference type="ARBA" id="ARBA00022605"/>
    </source>
</evidence>
<protein>
    <recommendedName>
        <fullName evidence="6">Multifunctional tryptophan biosynthesis protein</fullName>
        <ecNumber evidence="5">4.1.1.48</ecNumber>
        <ecNumber evidence="4">4.1.3.27</ecNumber>
    </recommendedName>
</protein>
<comment type="pathway">
    <text evidence="3">Amino-acid biosynthesis; L-tryptophan biosynthesis; L-tryptophan from chorismate: step 1/5.</text>
</comment>
<evidence type="ECO:0000256" key="14">
    <source>
        <dbReference type="ARBA" id="ARBA00047683"/>
    </source>
</evidence>
<dbReference type="FunFam" id="3.40.50.880:FF:000031">
    <property type="entry name" value="Multifunctional tryptophan biosynthesis protein"/>
    <property type="match status" value="1"/>
</dbReference>
<evidence type="ECO:0000259" key="15">
    <source>
        <dbReference type="Pfam" id="PF00117"/>
    </source>
</evidence>
<evidence type="ECO:0000256" key="10">
    <source>
        <dbReference type="ARBA" id="ARBA00022962"/>
    </source>
</evidence>
<dbReference type="PRINTS" id="PR00097">
    <property type="entry name" value="ANTSNTHASEII"/>
</dbReference>
<evidence type="ECO:0000313" key="18">
    <source>
        <dbReference type="Proteomes" id="UP001150569"/>
    </source>
</evidence>
<evidence type="ECO:0000256" key="11">
    <source>
        <dbReference type="ARBA" id="ARBA00023141"/>
    </source>
</evidence>
<evidence type="ECO:0000256" key="2">
    <source>
        <dbReference type="ARBA" id="ARBA00004696"/>
    </source>
</evidence>
<dbReference type="InterPro" id="IPR029062">
    <property type="entry name" value="Class_I_gatase-like"/>
</dbReference>
<dbReference type="SUPFAM" id="SSF52317">
    <property type="entry name" value="Class I glutamine amidotransferase-like"/>
    <property type="match status" value="1"/>
</dbReference>
<dbReference type="Pfam" id="PF00218">
    <property type="entry name" value="IGPS"/>
    <property type="match status" value="1"/>
</dbReference>
<dbReference type="PROSITE" id="PS00614">
    <property type="entry name" value="IGPS"/>
    <property type="match status" value="1"/>
</dbReference>
<dbReference type="GO" id="GO:0004049">
    <property type="term" value="F:anthranilate synthase activity"/>
    <property type="evidence" value="ECO:0007669"/>
    <property type="project" value="UniProtKB-EC"/>
</dbReference>
<dbReference type="InterPro" id="IPR050472">
    <property type="entry name" value="Anth_synth/Amidotransfase"/>
</dbReference>
<dbReference type="PANTHER" id="PTHR43418">
    <property type="entry name" value="MULTIFUNCTIONAL TRYPTOPHAN BIOSYNTHESIS PROTEIN-RELATED"/>
    <property type="match status" value="1"/>
</dbReference>
<evidence type="ECO:0000256" key="4">
    <source>
        <dbReference type="ARBA" id="ARBA00012266"/>
    </source>
</evidence>
<comment type="catalytic activity">
    <reaction evidence="14">
        <text>chorismate + L-glutamine = anthranilate + pyruvate + L-glutamate + H(+)</text>
        <dbReference type="Rhea" id="RHEA:21732"/>
        <dbReference type="ChEBI" id="CHEBI:15361"/>
        <dbReference type="ChEBI" id="CHEBI:15378"/>
        <dbReference type="ChEBI" id="CHEBI:16567"/>
        <dbReference type="ChEBI" id="CHEBI:29748"/>
        <dbReference type="ChEBI" id="CHEBI:29985"/>
        <dbReference type="ChEBI" id="CHEBI:58359"/>
        <dbReference type="EC" id="4.1.3.27"/>
    </reaction>
</comment>
<keyword evidence="11" id="KW-0057">Aromatic amino acid biosynthesis</keyword>
<dbReference type="InterPro" id="IPR017926">
    <property type="entry name" value="GATASE"/>
</dbReference>
<dbReference type="CDD" id="cd01743">
    <property type="entry name" value="GATase1_Anthranilate_Synthase"/>
    <property type="match status" value="1"/>
</dbReference>
<keyword evidence="8" id="KW-0210">Decarboxylase</keyword>
<dbReference type="HAMAP" id="MF_00134_B">
    <property type="entry name" value="IGPS_B"/>
    <property type="match status" value="1"/>
</dbReference>
<dbReference type="GO" id="GO:0004425">
    <property type="term" value="F:indole-3-glycerol-phosphate synthase activity"/>
    <property type="evidence" value="ECO:0007669"/>
    <property type="project" value="UniProtKB-EC"/>
</dbReference>
<keyword evidence="10" id="KW-0315">Glutamine amidotransferase</keyword>
<feature type="domain" description="Glutamine amidotransferase" evidence="15">
    <location>
        <begin position="5"/>
        <end position="187"/>
    </location>
</feature>
<organism evidence="17 18">
    <name type="scientific">Tieghemiomyces parasiticus</name>
    <dbReference type="NCBI Taxonomy" id="78921"/>
    <lineage>
        <taxon>Eukaryota</taxon>
        <taxon>Fungi</taxon>
        <taxon>Fungi incertae sedis</taxon>
        <taxon>Zoopagomycota</taxon>
        <taxon>Kickxellomycotina</taxon>
        <taxon>Dimargaritomycetes</taxon>
        <taxon>Dimargaritales</taxon>
        <taxon>Dimargaritaceae</taxon>
        <taxon>Tieghemiomyces</taxon>
    </lineage>
</organism>